<feature type="compositionally biased region" description="Basic and acidic residues" evidence="1">
    <location>
        <begin position="183"/>
        <end position="201"/>
    </location>
</feature>
<dbReference type="AlphaFoldDB" id="A0A4Y7JX94"/>
<proteinExistence type="predicted"/>
<feature type="compositionally biased region" description="Basic and acidic residues" evidence="1">
    <location>
        <begin position="492"/>
        <end position="509"/>
    </location>
</feature>
<feature type="compositionally biased region" description="Low complexity" evidence="1">
    <location>
        <begin position="162"/>
        <end position="178"/>
    </location>
</feature>
<evidence type="ECO:0000313" key="2">
    <source>
        <dbReference type="EMBL" id="RZC65317.1"/>
    </source>
</evidence>
<dbReference type="PANTHER" id="PTHR36808:SF1">
    <property type="entry name" value="TRANSCRIPTIONAL REGULATOR ATRX-LIKE PROTEIN"/>
    <property type="match status" value="1"/>
</dbReference>
<name>A0A4Y7JX94_PAPSO</name>
<feature type="compositionally biased region" description="Basic and acidic residues" evidence="1">
    <location>
        <begin position="94"/>
        <end position="122"/>
    </location>
</feature>
<feature type="region of interest" description="Disordered" evidence="1">
    <location>
        <begin position="655"/>
        <end position="694"/>
    </location>
</feature>
<feature type="compositionally biased region" description="Basic residues" evidence="1">
    <location>
        <begin position="8"/>
        <end position="22"/>
    </location>
</feature>
<protein>
    <submittedName>
        <fullName evidence="2">Uncharacterized protein</fullName>
    </submittedName>
</protein>
<accession>A0A4Y7JX94</accession>
<feature type="compositionally biased region" description="Polar residues" evidence="1">
    <location>
        <begin position="685"/>
        <end position="694"/>
    </location>
</feature>
<sequence>MATGNSSSKRKSSSSHKKKSRKSSSEVKKRSRSHKRSKSKKLHHRDASLTYSDDSLRSKDSVSVSSSDSEVEYKRSRSRTRKEEKGSNRKRVRRDSLSNEDSRESESPKKKQRSKRSEDRKSSSRRRNSSSYKSSKKDRSGERKKSSHKKHASGLSRRGKSVDSMRSNSRSLSSPRGGSSSGGEREFVNSRGRSEVKETKSKRNSGKMSHGREDFRSRSRSRSRSCSSFSGHSQENRYRGEDIYSNDNYRGRIRSVAIASETNEVDGGDYLKEENKADIIQAYDDCPSSRSNDSLDGDRKKNPSEHAYVDFRKRSKEDPKMFETAVAVDNSEGNESKTIVRQKAIEKFEASTGIHIPEGNDLESVLRKKALEKFEASAVRKSLEADDLEAILRQKALENLKKFRGGLQADKKTVGDQKIDESENVANYLSNEDTFSTNLHMEAVKVTESKETALEVTKSATKPSAENKSVSYSAESVGDQADKSDSVANRPSTEKVDAVTRTYLHKEAGKVAGPKETVSRVAKTSMESKYATSKGDSQIPDKNYIKPESRDQTSTSYVVPGAANSSLSQMVAGIATQNNNASIELTINKTKLNTSRTRIVSPSDHSIDNQKPIAQNSPAMKVVQPEHIEIKKVDEIPIPRAADVVSSAYMAEHSENCESSPHKASSCITPMSEKQESKESGDVTKGSSQFEQKTMSVMHGGELVQVSYKVYIPNKPPALARRKLHR</sequence>
<evidence type="ECO:0000313" key="3">
    <source>
        <dbReference type="Proteomes" id="UP000316621"/>
    </source>
</evidence>
<dbReference type="Gramene" id="RZC65317">
    <property type="protein sequence ID" value="RZC65317"/>
    <property type="gene ID" value="C5167_009003"/>
</dbReference>
<feature type="compositionally biased region" description="Basic and acidic residues" evidence="1">
    <location>
        <begin position="135"/>
        <end position="144"/>
    </location>
</feature>
<dbReference type="EMBL" id="CM010720">
    <property type="protein sequence ID" value="RZC65317.1"/>
    <property type="molecule type" value="Genomic_DNA"/>
</dbReference>
<dbReference type="OrthoDB" id="786617at2759"/>
<feature type="compositionally biased region" description="Basic and acidic residues" evidence="1">
    <location>
        <begin position="296"/>
        <end position="313"/>
    </location>
</feature>
<feature type="compositionally biased region" description="Polar residues" evidence="1">
    <location>
        <begin position="458"/>
        <end position="474"/>
    </location>
</feature>
<feature type="compositionally biased region" description="Polar residues" evidence="1">
    <location>
        <begin position="657"/>
        <end position="669"/>
    </location>
</feature>
<feature type="compositionally biased region" description="Basic residues" evidence="1">
    <location>
        <begin position="29"/>
        <end position="44"/>
    </location>
</feature>
<feature type="compositionally biased region" description="Polar residues" evidence="1">
    <location>
        <begin position="525"/>
        <end position="536"/>
    </location>
</feature>
<dbReference type="OMA" id="ATSHSWK"/>
<feature type="region of interest" description="Disordered" evidence="1">
    <location>
        <begin position="455"/>
        <end position="555"/>
    </location>
</feature>
<feature type="compositionally biased region" description="Basic and acidic residues" evidence="1">
    <location>
        <begin position="71"/>
        <end position="87"/>
    </location>
</feature>
<feature type="region of interest" description="Disordered" evidence="1">
    <location>
        <begin position="1"/>
        <end position="250"/>
    </location>
</feature>
<gene>
    <name evidence="2" type="ORF">C5167_009003</name>
</gene>
<dbReference type="PANTHER" id="PTHR36808">
    <property type="entry name" value="TRANSCRIPTIONAL REGULATOR ATRX-LIKE PROTEIN"/>
    <property type="match status" value="1"/>
</dbReference>
<organism evidence="2 3">
    <name type="scientific">Papaver somniferum</name>
    <name type="common">Opium poppy</name>
    <dbReference type="NCBI Taxonomy" id="3469"/>
    <lineage>
        <taxon>Eukaryota</taxon>
        <taxon>Viridiplantae</taxon>
        <taxon>Streptophyta</taxon>
        <taxon>Embryophyta</taxon>
        <taxon>Tracheophyta</taxon>
        <taxon>Spermatophyta</taxon>
        <taxon>Magnoliopsida</taxon>
        <taxon>Ranunculales</taxon>
        <taxon>Papaveraceae</taxon>
        <taxon>Papaveroideae</taxon>
        <taxon>Papaver</taxon>
    </lineage>
</organism>
<feature type="region of interest" description="Disordered" evidence="1">
    <location>
        <begin position="281"/>
        <end position="313"/>
    </location>
</feature>
<evidence type="ECO:0000256" key="1">
    <source>
        <dbReference type="SAM" id="MobiDB-lite"/>
    </source>
</evidence>
<keyword evidence="3" id="KW-1185">Reference proteome</keyword>
<reference evidence="2 3" key="1">
    <citation type="journal article" date="2018" name="Science">
        <title>The opium poppy genome and morphinan production.</title>
        <authorList>
            <person name="Guo L."/>
            <person name="Winzer T."/>
            <person name="Yang X."/>
            <person name="Li Y."/>
            <person name="Ning Z."/>
            <person name="He Z."/>
            <person name="Teodor R."/>
            <person name="Lu Y."/>
            <person name="Bowser T.A."/>
            <person name="Graham I.A."/>
            <person name="Ye K."/>
        </authorList>
    </citation>
    <scope>NUCLEOTIDE SEQUENCE [LARGE SCALE GENOMIC DNA]</scope>
    <source>
        <strain evidence="3">cv. HN1</strain>
        <tissue evidence="2">Leaves</tissue>
    </source>
</reference>
<dbReference type="Proteomes" id="UP000316621">
    <property type="component" value="Chromosome 6"/>
</dbReference>
<feature type="compositionally biased region" description="Basic and acidic residues" evidence="1">
    <location>
        <begin position="673"/>
        <end position="682"/>
    </location>
</feature>